<comment type="caution">
    <text evidence="1">The sequence shown here is derived from an EMBL/GenBank/DDBJ whole genome shotgun (WGS) entry which is preliminary data.</text>
</comment>
<evidence type="ECO:0000313" key="2">
    <source>
        <dbReference type="Proteomes" id="UP001152562"/>
    </source>
</evidence>
<gene>
    <name evidence="1" type="ORF">PIBRA_LOCUS9460</name>
</gene>
<evidence type="ECO:0000313" key="1">
    <source>
        <dbReference type="EMBL" id="CAH4033137.1"/>
    </source>
</evidence>
<sequence>MIRSPDKCYSDPNLMQSALLSENTTPTLPNFVSSRTKRKRSVEQLSDMFATLMTQHKAILASNQEIEKSISFLSSQYDDLSRKVCDIEMERKKDLEYII</sequence>
<organism evidence="1 2">
    <name type="scientific">Pieris brassicae</name>
    <name type="common">White butterfly</name>
    <name type="synonym">Large white butterfly</name>
    <dbReference type="NCBI Taxonomy" id="7116"/>
    <lineage>
        <taxon>Eukaryota</taxon>
        <taxon>Metazoa</taxon>
        <taxon>Ecdysozoa</taxon>
        <taxon>Arthropoda</taxon>
        <taxon>Hexapoda</taxon>
        <taxon>Insecta</taxon>
        <taxon>Pterygota</taxon>
        <taxon>Neoptera</taxon>
        <taxon>Endopterygota</taxon>
        <taxon>Lepidoptera</taxon>
        <taxon>Glossata</taxon>
        <taxon>Ditrysia</taxon>
        <taxon>Papilionoidea</taxon>
        <taxon>Pieridae</taxon>
        <taxon>Pierinae</taxon>
        <taxon>Pieris</taxon>
    </lineage>
</organism>
<accession>A0A9P0TKF3</accession>
<keyword evidence="2" id="KW-1185">Reference proteome</keyword>
<dbReference type="Proteomes" id="UP001152562">
    <property type="component" value="Unassembled WGS sequence"/>
</dbReference>
<name>A0A9P0TKF3_PIEBR</name>
<dbReference type="AlphaFoldDB" id="A0A9P0TKF3"/>
<dbReference type="EMBL" id="CALOZG010000029">
    <property type="protein sequence ID" value="CAH4033137.1"/>
    <property type="molecule type" value="Genomic_DNA"/>
</dbReference>
<proteinExistence type="predicted"/>
<reference evidence="1" key="1">
    <citation type="submission" date="2022-05" db="EMBL/GenBank/DDBJ databases">
        <authorList>
            <person name="Okamura Y."/>
        </authorList>
    </citation>
    <scope>NUCLEOTIDE SEQUENCE</scope>
</reference>
<protein>
    <submittedName>
        <fullName evidence="1">Uncharacterized protein</fullName>
    </submittedName>
</protein>